<organism evidence="2 3">
    <name type="scientific">Clonorchis sinensis</name>
    <name type="common">Chinese liver fluke</name>
    <dbReference type="NCBI Taxonomy" id="79923"/>
    <lineage>
        <taxon>Eukaryota</taxon>
        <taxon>Metazoa</taxon>
        <taxon>Spiralia</taxon>
        <taxon>Lophotrochozoa</taxon>
        <taxon>Platyhelminthes</taxon>
        <taxon>Trematoda</taxon>
        <taxon>Digenea</taxon>
        <taxon>Opisthorchiida</taxon>
        <taxon>Opisthorchiata</taxon>
        <taxon>Opisthorchiidae</taxon>
        <taxon>Clonorchis</taxon>
    </lineage>
</organism>
<keyword evidence="3" id="KW-1185">Reference proteome</keyword>
<reference key="2">
    <citation type="submission" date="2011-10" db="EMBL/GenBank/DDBJ databases">
        <title>The genome and transcriptome sequence of Clonorchis sinensis provide insights into the carcinogenic liver fluke.</title>
        <authorList>
            <person name="Wang X."/>
            <person name="Huang Y."/>
            <person name="Chen W."/>
            <person name="Liu H."/>
            <person name="Guo L."/>
            <person name="Chen Y."/>
            <person name="Luo F."/>
            <person name="Zhou W."/>
            <person name="Sun J."/>
            <person name="Mao Q."/>
            <person name="Liang P."/>
            <person name="Zhou C."/>
            <person name="Tian Y."/>
            <person name="Men J."/>
            <person name="Lv X."/>
            <person name="Huang L."/>
            <person name="Zhou J."/>
            <person name="Hu Y."/>
            <person name="Li R."/>
            <person name="Zhang F."/>
            <person name="Lei H."/>
            <person name="Li X."/>
            <person name="Hu X."/>
            <person name="Liang C."/>
            <person name="Xu J."/>
            <person name="Wu Z."/>
            <person name="Yu X."/>
        </authorList>
    </citation>
    <scope>NUCLEOTIDE SEQUENCE</scope>
    <source>
        <strain>Henan</strain>
    </source>
</reference>
<feature type="region of interest" description="Disordered" evidence="1">
    <location>
        <begin position="60"/>
        <end position="81"/>
    </location>
</feature>
<name>G7YAX3_CLOSI</name>
<feature type="region of interest" description="Disordered" evidence="1">
    <location>
        <begin position="325"/>
        <end position="381"/>
    </location>
</feature>
<dbReference type="AlphaFoldDB" id="G7YAX3"/>
<dbReference type="Proteomes" id="UP000008909">
    <property type="component" value="Unassembled WGS sequence"/>
</dbReference>
<feature type="compositionally biased region" description="Polar residues" evidence="1">
    <location>
        <begin position="327"/>
        <end position="342"/>
    </location>
</feature>
<evidence type="ECO:0000256" key="1">
    <source>
        <dbReference type="SAM" id="MobiDB-lite"/>
    </source>
</evidence>
<sequence length="617" mass="67794">MSVACSKLVGLTSASPNIGADVVSPTARCCSTDPLPDLHYPGIGSRQNLPDCDADLCPGDTQTRLTTAGPPSPASDHAPSFSNFGHLPMQPLTSTASTKFAADKTDPAAMGMRIACPIAATLTTATGLSRNRNWLTPCFRHSELGVENSTLFGKLWFHVHTGFTEFDECHVNTCSAALAETYRALAIRGLVTRAVMEKSVLIVILFSERSLTGLPLPLYVFKLALDNILCRSFEGCNAGNEAQRLKGYLTLDVEFADNIVLLVQQPDLPFFTITGEYYPLSSTPSTLTQPQLPGAIFGVSLPTAVIQSHQLALRRLINSEPLCQANPFKQSSQTGQHSSSPYFNPPTPSTNTMPRPSQPKVNPDPAGAPADSGEQPPLRLPPKLSEAERMMHVQRWVNHLPWPGSDTNSSMLQTHWGYSNLPGYRHIDEDREPTPPPSRTYLSRLPFTPEEEQIMIRYFTTNSDYRHQHPSVALNPYHSNQHLPYHNQRTAALHQAAANQHLTISAQQANHGLLSGGELEPGRCGPDRKPGTNRNVDGDTTGGNRFFAEWEIRLISHLFHEYFPGRPEPMGSCGVLPSVGEVRSRIATSRLKETRTATAVRSKIKRMQSSGTWFEYQ</sequence>
<gene>
    <name evidence="2" type="ORF">CLF_104079</name>
</gene>
<dbReference type="EMBL" id="DF143014">
    <property type="protein sequence ID" value="GAA50107.1"/>
    <property type="molecule type" value="Genomic_DNA"/>
</dbReference>
<proteinExistence type="predicted"/>
<evidence type="ECO:0000313" key="2">
    <source>
        <dbReference type="EMBL" id="GAA50107.1"/>
    </source>
</evidence>
<protein>
    <submittedName>
        <fullName evidence="2">Uncharacterized protein</fullName>
    </submittedName>
</protein>
<reference evidence="2" key="1">
    <citation type="journal article" date="2011" name="Genome Biol.">
        <title>The draft genome of the carcinogenic human liver fluke Clonorchis sinensis.</title>
        <authorList>
            <person name="Wang X."/>
            <person name="Chen W."/>
            <person name="Huang Y."/>
            <person name="Sun J."/>
            <person name="Men J."/>
            <person name="Liu H."/>
            <person name="Luo F."/>
            <person name="Guo L."/>
            <person name="Lv X."/>
            <person name="Deng C."/>
            <person name="Zhou C."/>
            <person name="Fan Y."/>
            <person name="Li X."/>
            <person name="Huang L."/>
            <person name="Hu Y."/>
            <person name="Liang C."/>
            <person name="Hu X."/>
            <person name="Xu J."/>
            <person name="Yu X."/>
        </authorList>
    </citation>
    <scope>NUCLEOTIDE SEQUENCE [LARGE SCALE GENOMIC DNA]</scope>
    <source>
        <strain evidence="2">Henan</strain>
    </source>
</reference>
<accession>G7YAX3</accession>
<evidence type="ECO:0000313" key="3">
    <source>
        <dbReference type="Proteomes" id="UP000008909"/>
    </source>
</evidence>